<feature type="compositionally biased region" description="Basic and acidic residues" evidence="1">
    <location>
        <begin position="54"/>
        <end position="71"/>
    </location>
</feature>
<keyword evidence="3" id="KW-1185">Reference proteome</keyword>
<proteinExistence type="predicted"/>
<feature type="region of interest" description="Disordered" evidence="1">
    <location>
        <begin position="37"/>
        <end position="161"/>
    </location>
</feature>
<dbReference type="Proteomes" id="UP000823775">
    <property type="component" value="Unassembled WGS sequence"/>
</dbReference>
<gene>
    <name evidence="2" type="ORF">HAX54_047762</name>
</gene>
<feature type="compositionally biased region" description="Gly residues" evidence="1">
    <location>
        <begin position="41"/>
        <end position="50"/>
    </location>
</feature>
<comment type="caution">
    <text evidence="2">The sequence shown here is derived from an EMBL/GenBank/DDBJ whole genome shotgun (WGS) entry which is preliminary data.</text>
</comment>
<feature type="compositionally biased region" description="Basic residues" evidence="1">
    <location>
        <begin position="151"/>
        <end position="161"/>
    </location>
</feature>
<dbReference type="EMBL" id="JACEIK010007789">
    <property type="protein sequence ID" value="MCE3050653.1"/>
    <property type="molecule type" value="Genomic_DNA"/>
</dbReference>
<sequence length="161" mass="17588">MKRKSMEVDKGMVCVVEVVVGVTAAWDGDGRTVVYEERGRSTGGALGEGGVQELLKRRNKPQEEEGHEPASRPRSRSTNCRSRKVQNRRKAGGLENTGRSISEPLKRNHGPLVGSRCNINDEKHGHLAAESPTWSPINRGNGGSPLVETKPRHKHPGKGKI</sequence>
<protein>
    <submittedName>
        <fullName evidence="2">Uncharacterized protein</fullName>
    </submittedName>
</protein>
<evidence type="ECO:0000313" key="3">
    <source>
        <dbReference type="Proteomes" id="UP000823775"/>
    </source>
</evidence>
<name>A0ABS8WIM5_DATST</name>
<evidence type="ECO:0000313" key="2">
    <source>
        <dbReference type="EMBL" id="MCE3050653.1"/>
    </source>
</evidence>
<feature type="compositionally biased region" description="Basic residues" evidence="1">
    <location>
        <begin position="81"/>
        <end position="91"/>
    </location>
</feature>
<organism evidence="2 3">
    <name type="scientific">Datura stramonium</name>
    <name type="common">Jimsonweed</name>
    <name type="synonym">Common thornapple</name>
    <dbReference type="NCBI Taxonomy" id="4076"/>
    <lineage>
        <taxon>Eukaryota</taxon>
        <taxon>Viridiplantae</taxon>
        <taxon>Streptophyta</taxon>
        <taxon>Embryophyta</taxon>
        <taxon>Tracheophyta</taxon>
        <taxon>Spermatophyta</taxon>
        <taxon>Magnoliopsida</taxon>
        <taxon>eudicotyledons</taxon>
        <taxon>Gunneridae</taxon>
        <taxon>Pentapetalae</taxon>
        <taxon>asterids</taxon>
        <taxon>lamiids</taxon>
        <taxon>Solanales</taxon>
        <taxon>Solanaceae</taxon>
        <taxon>Solanoideae</taxon>
        <taxon>Datureae</taxon>
        <taxon>Datura</taxon>
    </lineage>
</organism>
<accession>A0ABS8WIM5</accession>
<reference evidence="2 3" key="1">
    <citation type="journal article" date="2021" name="BMC Genomics">
        <title>Datura genome reveals duplications of psychoactive alkaloid biosynthetic genes and high mutation rate following tissue culture.</title>
        <authorList>
            <person name="Rajewski A."/>
            <person name="Carter-House D."/>
            <person name="Stajich J."/>
            <person name="Litt A."/>
        </authorList>
    </citation>
    <scope>NUCLEOTIDE SEQUENCE [LARGE SCALE GENOMIC DNA]</scope>
    <source>
        <strain evidence="2">AR-01</strain>
    </source>
</reference>
<evidence type="ECO:0000256" key="1">
    <source>
        <dbReference type="SAM" id="MobiDB-lite"/>
    </source>
</evidence>